<dbReference type="PANTHER" id="PTHR24305:SF166">
    <property type="entry name" value="CYTOCHROME P450 12A4, MITOCHONDRIAL-RELATED"/>
    <property type="match status" value="1"/>
</dbReference>
<dbReference type="AlphaFoldDB" id="W3XJV6"/>
<dbReference type="HOGENOM" id="CLU_860453_0_0_1"/>
<dbReference type="InterPro" id="IPR001128">
    <property type="entry name" value="Cyt_P450"/>
</dbReference>
<dbReference type="OMA" id="MFDHICL"/>
<dbReference type="GO" id="GO:0005506">
    <property type="term" value="F:iron ion binding"/>
    <property type="evidence" value="ECO:0007669"/>
    <property type="project" value="InterPro"/>
</dbReference>
<organism evidence="6 7">
    <name type="scientific">Pestalotiopsis fici (strain W106-1 / CGMCC3.15140)</name>
    <dbReference type="NCBI Taxonomy" id="1229662"/>
    <lineage>
        <taxon>Eukaryota</taxon>
        <taxon>Fungi</taxon>
        <taxon>Dikarya</taxon>
        <taxon>Ascomycota</taxon>
        <taxon>Pezizomycotina</taxon>
        <taxon>Sordariomycetes</taxon>
        <taxon>Xylariomycetidae</taxon>
        <taxon>Amphisphaeriales</taxon>
        <taxon>Sporocadaceae</taxon>
        <taxon>Pestalotiopsis</taxon>
    </lineage>
</organism>
<accession>W3XJV6</accession>
<protein>
    <submittedName>
        <fullName evidence="6">Uncharacterized protein</fullName>
    </submittedName>
</protein>
<dbReference type="EMBL" id="KI912109">
    <property type="protein sequence ID" value="ETS86318.1"/>
    <property type="molecule type" value="Genomic_DNA"/>
</dbReference>
<dbReference type="GO" id="GO:0016705">
    <property type="term" value="F:oxidoreductase activity, acting on paired donors, with incorporation or reduction of molecular oxygen"/>
    <property type="evidence" value="ECO:0007669"/>
    <property type="project" value="InterPro"/>
</dbReference>
<dbReference type="GO" id="GO:0020037">
    <property type="term" value="F:heme binding"/>
    <property type="evidence" value="ECO:0007669"/>
    <property type="project" value="InterPro"/>
</dbReference>
<dbReference type="PRINTS" id="PR00463">
    <property type="entry name" value="EP450I"/>
</dbReference>
<dbReference type="GO" id="GO:0004497">
    <property type="term" value="F:monooxygenase activity"/>
    <property type="evidence" value="ECO:0007669"/>
    <property type="project" value="InterPro"/>
</dbReference>
<evidence type="ECO:0000256" key="4">
    <source>
        <dbReference type="ARBA" id="ARBA00023004"/>
    </source>
</evidence>
<dbReference type="Proteomes" id="UP000030651">
    <property type="component" value="Unassembled WGS sequence"/>
</dbReference>
<sequence length="322" mass="36857">MADSAQSFCMLRLSWSLSFDIITSFIFGLDAGTNLLDDLSQIDTIASFYDDRYPAEAFWKKEAPWVSNVLTKCGWSPLGRNKRYQLAREYLEAWTLRMCSAANTTLDRAQPPLPESGAYPVVYAQIKKCVDDEYPILDSESKMKMIASELFDHLSSAHEVVGLMLAYTLRFIGENQTAQRKLREEVRRLRSKDLSALPSAATLGELHYLSAVISESFRMRPNGTPLPRITPHDRTVRLGEFNHIPGGVRVNTYQWFLHRDPCIWSDADKWVPERWLNHDGQFEAKSSHEPDRVLWPFCSGPRMCLGNHLTDYSTFRRGANLL</sequence>
<evidence type="ECO:0000256" key="3">
    <source>
        <dbReference type="ARBA" id="ARBA00022723"/>
    </source>
</evidence>
<keyword evidence="7" id="KW-1185">Reference proteome</keyword>
<comment type="similarity">
    <text evidence="1">Belongs to the cytochrome P450 family.</text>
</comment>
<dbReference type="eggNOG" id="KOG0157">
    <property type="taxonomic scope" value="Eukaryota"/>
</dbReference>
<evidence type="ECO:0000313" key="7">
    <source>
        <dbReference type="Proteomes" id="UP000030651"/>
    </source>
</evidence>
<evidence type="ECO:0000313" key="6">
    <source>
        <dbReference type="EMBL" id="ETS86318.1"/>
    </source>
</evidence>
<name>W3XJV6_PESFW</name>
<dbReference type="Pfam" id="PF00067">
    <property type="entry name" value="p450"/>
    <property type="match status" value="1"/>
</dbReference>
<keyword evidence="4 5" id="KW-0408">Iron</keyword>
<dbReference type="PANTHER" id="PTHR24305">
    <property type="entry name" value="CYTOCHROME P450"/>
    <property type="match status" value="1"/>
</dbReference>
<evidence type="ECO:0000256" key="5">
    <source>
        <dbReference type="PIRSR" id="PIRSR602401-1"/>
    </source>
</evidence>
<dbReference type="Gene3D" id="1.10.630.10">
    <property type="entry name" value="Cytochrome P450"/>
    <property type="match status" value="1"/>
</dbReference>
<dbReference type="STRING" id="1229662.W3XJV6"/>
<keyword evidence="2 5" id="KW-0349">Heme</keyword>
<feature type="binding site" description="axial binding residue" evidence="5">
    <location>
        <position position="304"/>
    </location>
    <ligand>
        <name>heme</name>
        <dbReference type="ChEBI" id="CHEBI:30413"/>
    </ligand>
    <ligandPart>
        <name>Fe</name>
        <dbReference type="ChEBI" id="CHEBI:18248"/>
    </ligandPart>
</feature>
<dbReference type="OrthoDB" id="1470350at2759"/>
<reference evidence="7" key="1">
    <citation type="journal article" date="2015" name="BMC Genomics">
        <title>Genomic and transcriptomic analysis of the endophytic fungus Pestalotiopsis fici reveals its lifestyle and high potential for synthesis of natural products.</title>
        <authorList>
            <person name="Wang X."/>
            <person name="Zhang X."/>
            <person name="Liu L."/>
            <person name="Xiang M."/>
            <person name="Wang W."/>
            <person name="Sun X."/>
            <person name="Che Y."/>
            <person name="Guo L."/>
            <person name="Liu G."/>
            <person name="Guo L."/>
            <person name="Wang C."/>
            <person name="Yin W.B."/>
            <person name="Stadler M."/>
            <person name="Zhang X."/>
            <person name="Liu X."/>
        </authorList>
    </citation>
    <scope>NUCLEOTIDE SEQUENCE [LARGE SCALE GENOMIC DNA]</scope>
    <source>
        <strain evidence="7">W106-1 / CGMCC3.15140</strain>
    </source>
</reference>
<dbReference type="PRINTS" id="PR00385">
    <property type="entry name" value="P450"/>
</dbReference>
<evidence type="ECO:0000256" key="2">
    <source>
        <dbReference type="ARBA" id="ARBA00022617"/>
    </source>
</evidence>
<comment type="cofactor">
    <cofactor evidence="5">
        <name>heme</name>
        <dbReference type="ChEBI" id="CHEBI:30413"/>
    </cofactor>
</comment>
<evidence type="ECO:0000256" key="1">
    <source>
        <dbReference type="ARBA" id="ARBA00010617"/>
    </source>
</evidence>
<gene>
    <name evidence="6" type="ORF">PFICI_00146</name>
</gene>
<dbReference type="InParanoid" id="W3XJV6"/>
<dbReference type="SUPFAM" id="SSF48264">
    <property type="entry name" value="Cytochrome P450"/>
    <property type="match status" value="1"/>
</dbReference>
<dbReference type="KEGG" id="pfy:PFICI_00146"/>
<keyword evidence="3 5" id="KW-0479">Metal-binding</keyword>
<dbReference type="GeneID" id="19265159"/>
<dbReference type="RefSeq" id="XP_007826918.1">
    <property type="nucleotide sequence ID" value="XM_007828727.1"/>
</dbReference>
<dbReference type="InterPro" id="IPR050121">
    <property type="entry name" value="Cytochrome_P450_monoxygenase"/>
</dbReference>
<proteinExistence type="inferred from homology"/>
<dbReference type="InterPro" id="IPR036396">
    <property type="entry name" value="Cyt_P450_sf"/>
</dbReference>
<dbReference type="InterPro" id="IPR002401">
    <property type="entry name" value="Cyt_P450_E_grp-I"/>
</dbReference>